<dbReference type="GO" id="GO:0008579">
    <property type="term" value="F:JUN kinase phosphatase activity"/>
    <property type="evidence" value="ECO:0007669"/>
    <property type="project" value="TreeGrafter"/>
</dbReference>
<comment type="caution">
    <text evidence="6">The sequence shown here is derived from an EMBL/GenBank/DDBJ whole genome shotgun (WGS) entry which is preliminary data.</text>
</comment>
<sequence>METISATDSTATTVVTPGPEATEGTANIEPTETTATTASTTNAKARFQYPPGRPAMSEINDQFYIGCCESAHDQKMLLDNNITAMVSLDNSWHALWSMRTYRVFPHQQHLFVPCLDSTTQDLLALLPDICAFIDRMLAMGTLPKALPAEEWKAITPRVLVHCWKGVSRSASVVIAYLMRQTGKPLEEVLAQVKEKRRVRPSANFMEQLRVWAEVGYEIIFDL</sequence>
<keyword evidence="7" id="KW-1185">Reference proteome</keyword>
<feature type="domain" description="Tyrosine specific protein phosphatases" evidence="5">
    <location>
        <begin position="156"/>
        <end position="196"/>
    </location>
</feature>
<dbReference type="SMART" id="SM00195">
    <property type="entry name" value="DSPc"/>
    <property type="match status" value="1"/>
</dbReference>
<reference evidence="6" key="2">
    <citation type="submission" date="2023-05" db="EMBL/GenBank/DDBJ databases">
        <authorList>
            <consortium name="Lawrence Berkeley National Laboratory"/>
            <person name="Steindorff A."/>
            <person name="Hensen N."/>
            <person name="Bonometti L."/>
            <person name="Westerberg I."/>
            <person name="Brannstrom I.O."/>
            <person name="Guillou S."/>
            <person name="Cros-Aarteil S."/>
            <person name="Calhoun S."/>
            <person name="Haridas S."/>
            <person name="Kuo A."/>
            <person name="Mondo S."/>
            <person name="Pangilinan J."/>
            <person name="Riley R."/>
            <person name="Labutti K."/>
            <person name="Andreopoulos B."/>
            <person name="Lipzen A."/>
            <person name="Chen C."/>
            <person name="Yanf M."/>
            <person name="Daum C."/>
            <person name="Ng V."/>
            <person name="Clum A."/>
            <person name="Ohm R."/>
            <person name="Martin F."/>
            <person name="Silar P."/>
            <person name="Natvig D."/>
            <person name="Lalanne C."/>
            <person name="Gautier V."/>
            <person name="Ament-Velasquez S.L."/>
            <person name="Kruys A."/>
            <person name="Hutchinson M.I."/>
            <person name="Powell A.J."/>
            <person name="Barry K."/>
            <person name="Miller A.N."/>
            <person name="Grigoriev I.V."/>
            <person name="Debuchy R."/>
            <person name="Gladieux P."/>
            <person name="Thoren M.H."/>
            <person name="Johannesson H."/>
        </authorList>
    </citation>
    <scope>NUCLEOTIDE SEQUENCE</scope>
    <source>
        <strain evidence="6">CBS 103.79</strain>
    </source>
</reference>
<dbReference type="Proteomes" id="UP001303889">
    <property type="component" value="Unassembled WGS sequence"/>
</dbReference>
<dbReference type="GO" id="GO:0005737">
    <property type="term" value="C:cytoplasm"/>
    <property type="evidence" value="ECO:0007669"/>
    <property type="project" value="TreeGrafter"/>
</dbReference>
<dbReference type="InterPro" id="IPR020422">
    <property type="entry name" value="TYR_PHOSPHATASE_DUAL_dom"/>
</dbReference>
<dbReference type="Pfam" id="PF00782">
    <property type="entry name" value="DSPc"/>
    <property type="match status" value="1"/>
</dbReference>
<keyword evidence="2" id="KW-0904">Protein phosphatase</keyword>
<gene>
    <name evidence="6" type="ORF">C8A05DRAFT_14844</name>
</gene>
<dbReference type="EMBL" id="MU855464">
    <property type="protein sequence ID" value="KAK3903179.1"/>
    <property type="molecule type" value="Genomic_DNA"/>
</dbReference>
<evidence type="ECO:0000313" key="7">
    <source>
        <dbReference type="Proteomes" id="UP001303889"/>
    </source>
</evidence>
<evidence type="ECO:0000256" key="3">
    <source>
        <dbReference type="SAM" id="MobiDB-lite"/>
    </source>
</evidence>
<evidence type="ECO:0000256" key="1">
    <source>
        <dbReference type="ARBA" id="ARBA00022801"/>
    </source>
</evidence>
<dbReference type="PROSITE" id="PS50054">
    <property type="entry name" value="TYR_PHOSPHATASE_DUAL"/>
    <property type="match status" value="1"/>
</dbReference>
<dbReference type="PROSITE" id="PS00383">
    <property type="entry name" value="TYR_PHOSPHATASE_1"/>
    <property type="match status" value="1"/>
</dbReference>
<dbReference type="SUPFAM" id="SSF52799">
    <property type="entry name" value="(Phosphotyrosine protein) phosphatases II"/>
    <property type="match status" value="1"/>
</dbReference>
<keyword evidence="1" id="KW-0378">Hydrolase</keyword>
<dbReference type="InterPro" id="IPR000340">
    <property type="entry name" value="Dual-sp_phosphatase_cat-dom"/>
</dbReference>
<dbReference type="PANTHER" id="PTHR46377:SF1">
    <property type="entry name" value="DUAL SPECIFICITY PROTEIN PHOSPHATASE 19"/>
    <property type="match status" value="1"/>
</dbReference>
<dbReference type="InterPro" id="IPR016130">
    <property type="entry name" value="Tyr_Pase_AS"/>
</dbReference>
<feature type="domain" description="Tyrosine-protein phosphatase" evidence="4">
    <location>
        <begin position="53"/>
        <end position="217"/>
    </location>
</feature>
<dbReference type="InterPro" id="IPR029021">
    <property type="entry name" value="Prot-tyrosine_phosphatase-like"/>
</dbReference>
<evidence type="ECO:0000256" key="2">
    <source>
        <dbReference type="ARBA" id="ARBA00022912"/>
    </source>
</evidence>
<dbReference type="CDD" id="cd14498">
    <property type="entry name" value="DSP"/>
    <property type="match status" value="1"/>
</dbReference>
<dbReference type="PANTHER" id="PTHR46377">
    <property type="entry name" value="DUAL SPECIFICITY PROTEIN PHOSPHATASE 19"/>
    <property type="match status" value="1"/>
</dbReference>
<evidence type="ECO:0000313" key="6">
    <source>
        <dbReference type="EMBL" id="KAK3903179.1"/>
    </source>
</evidence>
<evidence type="ECO:0000259" key="5">
    <source>
        <dbReference type="PROSITE" id="PS50056"/>
    </source>
</evidence>
<dbReference type="PROSITE" id="PS50056">
    <property type="entry name" value="TYR_PHOSPHATASE_2"/>
    <property type="match status" value="1"/>
</dbReference>
<accession>A0AAN6MMW9</accession>
<reference evidence="6" key="1">
    <citation type="journal article" date="2023" name="Mol. Phylogenet. Evol.">
        <title>Genome-scale phylogeny and comparative genomics of the fungal order Sordariales.</title>
        <authorList>
            <person name="Hensen N."/>
            <person name="Bonometti L."/>
            <person name="Westerberg I."/>
            <person name="Brannstrom I.O."/>
            <person name="Guillou S."/>
            <person name="Cros-Aarteil S."/>
            <person name="Calhoun S."/>
            <person name="Haridas S."/>
            <person name="Kuo A."/>
            <person name="Mondo S."/>
            <person name="Pangilinan J."/>
            <person name="Riley R."/>
            <person name="LaButti K."/>
            <person name="Andreopoulos B."/>
            <person name="Lipzen A."/>
            <person name="Chen C."/>
            <person name="Yan M."/>
            <person name="Daum C."/>
            <person name="Ng V."/>
            <person name="Clum A."/>
            <person name="Steindorff A."/>
            <person name="Ohm R.A."/>
            <person name="Martin F."/>
            <person name="Silar P."/>
            <person name="Natvig D.O."/>
            <person name="Lalanne C."/>
            <person name="Gautier V."/>
            <person name="Ament-Velasquez S.L."/>
            <person name="Kruys A."/>
            <person name="Hutchinson M.I."/>
            <person name="Powell A.J."/>
            <person name="Barry K."/>
            <person name="Miller A.N."/>
            <person name="Grigoriev I.V."/>
            <person name="Debuchy R."/>
            <person name="Gladieux P."/>
            <person name="Hiltunen Thoren M."/>
            <person name="Johannesson H."/>
        </authorList>
    </citation>
    <scope>NUCLEOTIDE SEQUENCE</scope>
    <source>
        <strain evidence="6">CBS 103.79</strain>
    </source>
</reference>
<dbReference type="InterPro" id="IPR000387">
    <property type="entry name" value="Tyr_Pase_dom"/>
</dbReference>
<feature type="region of interest" description="Disordered" evidence="3">
    <location>
        <begin position="1"/>
        <end position="26"/>
    </location>
</feature>
<dbReference type="Gene3D" id="3.90.190.10">
    <property type="entry name" value="Protein tyrosine phosphatase superfamily"/>
    <property type="match status" value="1"/>
</dbReference>
<protein>
    <submittedName>
        <fullName evidence="6">Dual specificity phosphatase</fullName>
    </submittedName>
</protein>
<feature type="compositionally biased region" description="Low complexity" evidence="3">
    <location>
        <begin position="1"/>
        <end position="16"/>
    </location>
</feature>
<organism evidence="6 7">
    <name type="scientific">Staphylotrichum tortipilum</name>
    <dbReference type="NCBI Taxonomy" id="2831512"/>
    <lineage>
        <taxon>Eukaryota</taxon>
        <taxon>Fungi</taxon>
        <taxon>Dikarya</taxon>
        <taxon>Ascomycota</taxon>
        <taxon>Pezizomycotina</taxon>
        <taxon>Sordariomycetes</taxon>
        <taxon>Sordariomycetidae</taxon>
        <taxon>Sordariales</taxon>
        <taxon>Chaetomiaceae</taxon>
        <taxon>Staphylotrichum</taxon>
    </lineage>
</organism>
<proteinExistence type="predicted"/>
<dbReference type="AlphaFoldDB" id="A0AAN6MMW9"/>
<evidence type="ECO:0000259" key="4">
    <source>
        <dbReference type="PROSITE" id="PS50054"/>
    </source>
</evidence>
<name>A0AAN6MMW9_9PEZI</name>